<comment type="caution">
    <text evidence="2">The sequence shown here is derived from an EMBL/GenBank/DDBJ whole genome shotgun (WGS) entry which is preliminary data.</text>
</comment>
<feature type="region of interest" description="Disordered" evidence="1">
    <location>
        <begin position="36"/>
        <end position="65"/>
    </location>
</feature>
<dbReference type="Proteomes" id="UP001281761">
    <property type="component" value="Unassembled WGS sequence"/>
</dbReference>
<organism evidence="2 3">
    <name type="scientific">Blattamonas nauphoetae</name>
    <dbReference type="NCBI Taxonomy" id="2049346"/>
    <lineage>
        <taxon>Eukaryota</taxon>
        <taxon>Metamonada</taxon>
        <taxon>Preaxostyla</taxon>
        <taxon>Oxymonadida</taxon>
        <taxon>Blattamonas</taxon>
    </lineage>
</organism>
<evidence type="ECO:0000313" key="2">
    <source>
        <dbReference type="EMBL" id="KAK2954686.1"/>
    </source>
</evidence>
<name>A0ABQ9XT78_9EUKA</name>
<evidence type="ECO:0000313" key="3">
    <source>
        <dbReference type="Proteomes" id="UP001281761"/>
    </source>
</evidence>
<feature type="compositionally biased region" description="Polar residues" evidence="1">
    <location>
        <begin position="171"/>
        <end position="193"/>
    </location>
</feature>
<sequence length="242" mass="26559">MEIVVMCYRVAHTTAPSRKPAPFHIPIIKMEPVSSRSKLHLSQSGNAASQQPTLHLQPPSPQIDSSAKEIENFDTIPSNSVKNLALSSTMRDSLTVTVEGWAKRGDSAPTTVLHNGLSPQNALPHRLAIFLSLFDTHLHLRSPQSLSDQSHNQLRTQSRPSPSIRTFRIITVTSTSHTKTDPSHITSTDSSSNAEEEEETGDNHTLRFVQARSSLICELIIPASSTSSVGSGTDRRRGWRGR</sequence>
<feature type="compositionally biased region" description="Polar residues" evidence="1">
    <location>
        <begin position="36"/>
        <end position="54"/>
    </location>
</feature>
<reference evidence="2 3" key="1">
    <citation type="journal article" date="2022" name="bioRxiv">
        <title>Genomics of Preaxostyla Flagellates Illuminates Evolutionary Transitions and the Path Towards Mitochondrial Loss.</title>
        <authorList>
            <person name="Novak L.V.F."/>
            <person name="Treitli S.C."/>
            <person name="Pyrih J."/>
            <person name="Halakuc P."/>
            <person name="Pipaliya S.V."/>
            <person name="Vacek V."/>
            <person name="Brzon O."/>
            <person name="Soukal P."/>
            <person name="Eme L."/>
            <person name="Dacks J.B."/>
            <person name="Karnkowska A."/>
            <person name="Elias M."/>
            <person name="Hampl V."/>
        </authorList>
    </citation>
    <scope>NUCLEOTIDE SEQUENCE [LARGE SCALE GENOMIC DNA]</scope>
    <source>
        <strain evidence="2">NAU3</strain>
        <tissue evidence="2">Gut</tissue>
    </source>
</reference>
<protein>
    <submittedName>
        <fullName evidence="2">Uncharacterized protein</fullName>
    </submittedName>
</protein>
<feature type="compositionally biased region" description="Polar residues" evidence="1">
    <location>
        <begin position="144"/>
        <end position="164"/>
    </location>
</feature>
<feature type="region of interest" description="Disordered" evidence="1">
    <location>
        <begin position="144"/>
        <end position="205"/>
    </location>
</feature>
<proteinExistence type="predicted"/>
<accession>A0ABQ9XT78</accession>
<gene>
    <name evidence="2" type="ORF">BLNAU_10341</name>
</gene>
<evidence type="ECO:0000256" key="1">
    <source>
        <dbReference type="SAM" id="MobiDB-lite"/>
    </source>
</evidence>
<keyword evidence="3" id="KW-1185">Reference proteome</keyword>
<dbReference type="EMBL" id="JARBJD010000075">
    <property type="protein sequence ID" value="KAK2954686.1"/>
    <property type="molecule type" value="Genomic_DNA"/>
</dbReference>